<accession>A0A7S6R6Z8</accession>
<protein>
    <submittedName>
        <fullName evidence="1">Terminase small subunit</fullName>
    </submittedName>
</protein>
<name>A0A7S6R6Z8_9CAUD</name>
<organism evidence="1 2">
    <name type="scientific">Rhizobium phage Pasto</name>
    <dbReference type="NCBI Taxonomy" id="2767575"/>
    <lineage>
        <taxon>Viruses</taxon>
        <taxon>Duplodnaviria</taxon>
        <taxon>Heunggongvirae</taxon>
        <taxon>Uroviricota</taxon>
        <taxon>Caudoviricetes</taxon>
        <taxon>Autographivirales</taxon>
        <taxon>Autographivirales incertae sedis</taxon>
        <taxon>Pastovirus</taxon>
        <taxon>Pastovirus pasto</taxon>
    </lineage>
</organism>
<dbReference type="InterPro" id="IPR024345">
    <property type="entry name" value="DNA_matur_Phage_T7-like"/>
</dbReference>
<dbReference type="Pfam" id="PF11123">
    <property type="entry name" value="DNA_Packaging_2"/>
    <property type="match status" value="1"/>
</dbReference>
<proteinExistence type="predicted"/>
<evidence type="ECO:0000313" key="1">
    <source>
        <dbReference type="EMBL" id="QOV06129.1"/>
    </source>
</evidence>
<dbReference type="Proteomes" id="UP000593603">
    <property type="component" value="Segment"/>
</dbReference>
<dbReference type="EMBL" id="MT708545">
    <property type="protein sequence ID" value="QOV06129.1"/>
    <property type="molecule type" value="Genomic_DNA"/>
</dbReference>
<gene>
    <name evidence="1" type="ORF">CPT_Pasto_055</name>
</gene>
<sequence length="75" mass="7963">MAKAANDLLEQIHALIAQDMLERLQSGTCEAKDWAVIVKFLKDNNIDAAPDGVADTASAFADLVKAAGASISKYQ</sequence>
<reference evidence="1 2" key="1">
    <citation type="submission" date="2020-07" db="EMBL/GenBank/DDBJ databases">
        <title>Complete genome sequence of Rhizobium japonicum phage Pasto.</title>
        <authorList>
            <person name="Manuel N.S."/>
            <person name="Ravindran A."/>
            <person name="Newkirk H."/>
            <person name="Gonzalez C."/>
            <person name="Young R."/>
            <person name="Liu M."/>
        </authorList>
    </citation>
    <scope>NUCLEOTIDE SEQUENCE [LARGE SCALE GENOMIC DNA]</scope>
</reference>
<evidence type="ECO:0000313" key="2">
    <source>
        <dbReference type="Proteomes" id="UP000593603"/>
    </source>
</evidence>
<keyword evidence="2" id="KW-1185">Reference proteome</keyword>